<dbReference type="SUPFAM" id="SSF110710">
    <property type="entry name" value="TTHA0583/YokD-like"/>
    <property type="match status" value="1"/>
</dbReference>
<comment type="catalytic activity">
    <reaction evidence="4">
        <text>a 2-deoxystreptamine antibiotic + acetyl-CoA = an N(3)-acetyl-2-deoxystreptamine antibiotic + CoA + H(+)</text>
        <dbReference type="Rhea" id="RHEA:12665"/>
        <dbReference type="ChEBI" id="CHEBI:15378"/>
        <dbReference type="ChEBI" id="CHEBI:57287"/>
        <dbReference type="ChEBI" id="CHEBI:57288"/>
        <dbReference type="ChEBI" id="CHEBI:57921"/>
        <dbReference type="ChEBI" id="CHEBI:77452"/>
        <dbReference type="EC" id="2.3.1.81"/>
    </reaction>
</comment>
<dbReference type="PATRIC" id="fig|1423763.3.peg.1168"/>
<reference evidence="5 6" key="1">
    <citation type="journal article" date="2015" name="Genome Announc.">
        <title>Expanding the biotechnology potential of lactobacilli through comparative genomics of 213 strains and associated genera.</title>
        <authorList>
            <person name="Sun Z."/>
            <person name="Harris H.M."/>
            <person name="McCann A."/>
            <person name="Guo C."/>
            <person name="Argimon S."/>
            <person name="Zhang W."/>
            <person name="Yang X."/>
            <person name="Jeffery I.B."/>
            <person name="Cooney J.C."/>
            <person name="Kagawa T.F."/>
            <person name="Liu W."/>
            <person name="Song Y."/>
            <person name="Salvetti E."/>
            <person name="Wrobel A."/>
            <person name="Rasinkangas P."/>
            <person name="Parkhill J."/>
            <person name="Rea M.C."/>
            <person name="O'Sullivan O."/>
            <person name="Ritari J."/>
            <person name="Douillard F.P."/>
            <person name="Paul Ross R."/>
            <person name="Yang R."/>
            <person name="Briner A.E."/>
            <person name="Felis G.E."/>
            <person name="de Vos W.M."/>
            <person name="Barrangou R."/>
            <person name="Klaenhammer T.R."/>
            <person name="Caufield P.W."/>
            <person name="Cui Y."/>
            <person name="Zhang H."/>
            <person name="O'Toole P.W."/>
        </authorList>
    </citation>
    <scope>NUCLEOTIDE SEQUENCE [LARGE SCALE GENOMIC DNA]</scope>
    <source>
        <strain evidence="5 6">DSM 16043</strain>
    </source>
</reference>
<gene>
    <name evidence="5" type="ORF">FC46_GL001152</name>
</gene>
<protein>
    <recommendedName>
        <fullName evidence="4">Aminoglycoside N(3)-acetyltransferase</fullName>
        <ecNumber evidence="4">2.3.1.-</ecNumber>
    </recommendedName>
</protein>
<sequence>MSEKLIETVTTQADFQRTLAGMGVKPTDAILVHSAMSKFYFIPGGPEAIVNALEKTVKDGTLMMPSEVSTNSDPAEWMYPPVREDLIQRIRDNMPPYNPQTTPSYIGTVAEYFRTRPDVKRSGHPQIPISIWGKNAKEIAQRQPIDVPYGVDSPLDYLYQHDGKTVFLGTDYETCTIFHYAESTIGRPTEICSAPTGVDDGKTIWTKYQNIDMDSYDDFSELGAAFEKACPDEWKQQRLNNGLIKVINIRPLIDFARKWFQRKDQEVNN</sequence>
<keyword evidence="4" id="KW-0046">Antibiotic resistance</keyword>
<accession>A0A0R1UDG2</accession>
<organism evidence="5 6">
    <name type="scientific">Lactobacillus kalixensis DSM 16043</name>
    <dbReference type="NCBI Taxonomy" id="1423763"/>
    <lineage>
        <taxon>Bacteria</taxon>
        <taxon>Bacillati</taxon>
        <taxon>Bacillota</taxon>
        <taxon>Bacilli</taxon>
        <taxon>Lactobacillales</taxon>
        <taxon>Lactobacillaceae</taxon>
        <taxon>Lactobacillus</taxon>
    </lineage>
</organism>
<evidence type="ECO:0000256" key="2">
    <source>
        <dbReference type="ARBA" id="ARBA00022679"/>
    </source>
</evidence>
<dbReference type="EC" id="2.3.1.-" evidence="4"/>
<dbReference type="PANTHER" id="PTHR11104:SF0">
    <property type="entry name" value="SPBETA PROPHAGE-DERIVED AMINOGLYCOSIDE N(3')-ACETYLTRANSFERASE-LIKE PROTEIN YOKD"/>
    <property type="match status" value="1"/>
</dbReference>
<dbReference type="Pfam" id="PF02522">
    <property type="entry name" value="Antibiotic_NAT"/>
    <property type="match status" value="1"/>
</dbReference>
<comment type="similarity">
    <text evidence="1 4">Belongs to the antibiotic N-acetyltransferase family.</text>
</comment>
<evidence type="ECO:0000256" key="4">
    <source>
        <dbReference type="RuleBase" id="RU365031"/>
    </source>
</evidence>
<keyword evidence="2 4" id="KW-0808">Transferase</keyword>
<proteinExistence type="inferred from homology"/>
<evidence type="ECO:0000313" key="5">
    <source>
        <dbReference type="EMBL" id="KRL89043.1"/>
    </source>
</evidence>
<name>A0A0R1UDG2_9LACO</name>
<dbReference type="InterPro" id="IPR028345">
    <property type="entry name" value="Antibiotic_NAT-like"/>
</dbReference>
<evidence type="ECO:0000256" key="3">
    <source>
        <dbReference type="ARBA" id="ARBA00023315"/>
    </source>
</evidence>
<dbReference type="GO" id="GO:0046677">
    <property type="term" value="P:response to antibiotic"/>
    <property type="evidence" value="ECO:0007669"/>
    <property type="project" value="UniProtKB-KW"/>
</dbReference>
<evidence type="ECO:0000256" key="1">
    <source>
        <dbReference type="ARBA" id="ARBA00006383"/>
    </source>
</evidence>
<dbReference type="EMBL" id="AZFM01000032">
    <property type="protein sequence ID" value="KRL89043.1"/>
    <property type="molecule type" value="Genomic_DNA"/>
</dbReference>
<dbReference type="STRING" id="1423763.FC46_GL001152"/>
<keyword evidence="6" id="KW-1185">Reference proteome</keyword>
<dbReference type="OrthoDB" id="7330654at2"/>
<dbReference type="RefSeq" id="WP_057799595.1">
    <property type="nucleotide sequence ID" value="NZ_AZFM01000032.1"/>
</dbReference>
<dbReference type="PANTHER" id="PTHR11104">
    <property type="entry name" value="AMINOGLYCOSIDE N3-ACETYLTRANSFERASE"/>
    <property type="match status" value="1"/>
</dbReference>
<dbReference type="AlphaFoldDB" id="A0A0R1UDG2"/>
<dbReference type="InterPro" id="IPR003679">
    <property type="entry name" value="Amioglycoside_AcTrfase"/>
</dbReference>
<evidence type="ECO:0000313" key="6">
    <source>
        <dbReference type="Proteomes" id="UP000051036"/>
    </source>
</evidence>
<keyword evidence="3 4" id="KW-0012">Acyltransferase</keyword>
<dbReference type="GO" id="GO:0046353">
    <property type="term" value="F:aminoglycoside 3-N-acetyltransferase activity"/>
    <property type="evidence" value="ECO:0007669"/>
    <property type="project" value="UniProtKB-EC"/>
</dbReference>
<comment type="caution">
    <text evidence="5">The sequence shown here is derived from an EMBL/GenBank/DDBJ whole genome shotgun (WGS) entry which is preliminary data.</text>
</comment>
<dbReference type="Proteomes" id="UP000051036">
    <property type="component" value="Unassembled WGS sequence"/>
</dbReference>